<dbReference type="AlphaFoldDB" id="A0A080Z0J3"/>
<proteinExistence type="predicted"/>
<dbReference type="EMBL" id="ANJA01003988">
    <property type="protein sequence ID" value="ETO60154.1"/>
    <property type="molecule type" value="Genomic_DNA"/>
</dbReference>
<organism evidence="1 2">
    <name type="scientific">Phytophthora nicotianae P1976</name>
    <dbReference type="NCBI Taxonomy" id="1317066"/>
    <lineage>
        <taxon>Eukaryota</taxon>
        <taxon>Sar</taxon>
        <taxon>Stramenopiles</taxon>
        <taxon>Oomycota</taxon>
        <taxon>Peronosporomycetes</taxon>
        <taxon>Peronosporales</taxon>
        <taxon>Peronosporaceae</taxon>
        <taxon>Phytophthora</taxon>
    </lineage>
</organism>
<sequence length="84" mass="9918">MVRICGFELFNEEKNVTEAEWRDYFLSARLPDNTAYKTLGREVKNLCIDTELQDVESRLSRLMADFYEIVDRLNIEDIVQAEPK</sequence>
<dbReference type="OrthoDB" id="125537at2759"/>
<accession>A0A080Z0J3</accession>
<dbReference type="Proteomes" id="UP000028582">
    <property type="component" value="Unassembled WGS sequence"/>
</dbReference>
<evidence type="ECO:0000313" key="2">
    <source>
        <dbReference type="Proteomes" id="UP000028582"/>
    </source>
</evidence>
<protein>
    <submittedName>
        <fullName evidence="1">Uncharacterized protein</fullName>
    </submittedName>
</protein>
<name>A0A080Z0J3_PHYNI</name>
<evidence type="ECO:0000313" key="1">
    <source>
        <dbReference type="EMBL" id="ETO60154.1"/>
    </source>
</evidence>
<reference evidence="1 2" key="1">
    <citation type="submission" date="2013-11" db="EMBL/GenBank/DDBJ databases">
        <title>The Genome Sequence of Phytophthora parasitica P1976.</title>
        <authorList>
            <consortium name="The Broad Institute Genomics Platform"/>
            <person name="Russ C."/>
            <person name="Tyler B."/>
            <person name="Panabieres F."/>
            <person name="Shan W."/>
            <person name="Tripathy S."/>
            <person name="Grunwald N."/>
            <person name="Machado M."/>
            <person name="Johnson C.S."/>
            <person name="Walker B."/>
            <person name="Young S."/>
            <person name="Zeng Q."/>
            <person name="Gargeya S."/>
            <person name="Fitzgerald M."/>
            <person name="Haas B."/>
            <person name="Abouelleil A."/>
            <person name="Allen A.W."/>
            <person name="Alvarado L."/>
            <person name="Arachchi H.M."/>
            <person name="Berlin A.M."/>
            <person name="Chapman S.B."/>
            <person name="Gainer-Dewar J."/>
            <person name="Goldberg J."/>
            <person name="Griggs A."/>
            <person name="Gujja S."/>
            <person name="Hansen M."/>
            <person name="Howarth C."/>
            <person name="Imamovic A."/>
            <person name="Ireland A."/>
            <person name="Larimer J."/>
            <person name="McCowan C."/>
            <person name="Murphy C."/>
            <person name="Pearson M."/>
            <person name="Poon T.W."/>
            <person name="Priest M."/>
            <person name="Roberts A."/>
            <person name="Saif S."/>
            <person name="Shea T."/>
            <person name="Sisk P."/>
            <person name="Sykes S."/>
            <person name="Wortman J."/>
            <person name="Nusbaum C."/>
            <person name="Birren B."/>
        </authorList>
    </citation>
    <scope>NUCLEOTIDE SEQUENCE [LARGE SCALE GENOMIC DNA]</scope>
    <source>
        <strain evidence="1 2">P1976</strain>
    </source>
</reference>
<comment type="caution">
    <text evidence="1">The sequence shown here is derived from an EMBL/GenBank/DDBJ whole genome shotgun (WGS) entry which is preliminary data.</text>
</comment>
<gene>
    <name evidence="1" type="ORF">F444_21616</name>
</gene>